<dbReference type="EMBL" id="VWNE01000001">
    <property type="protein sequence ID" value="KAA8486657.1"/>
    <property type="molecule type" value="Genomic_DNA"/>
</dbReference>
<protein>
    <submittedName>
        <fullName evidence="4">DUF3347 domain-containing protein</fullName>
    </submittedName>
</protein>
<keyword evidence="2" id="KW-0732">Signal</keyword>
<evidence type="ECO:0000256" key="1">
    <source>
        <dbReference type="SAM" id="MobiDB-lite"/>
    </source>
</evidence>
<dbReference type="Pfam" id="PF11827">
    <property type="entry name" value="DUF3347"/>
    <property type="match status" value="1"/>
</dbReference>
<organism evidence="4 5">
    <name type="scientific">Arcticibacter tournemirensis</name>
    <dbReference type="NCBI Taxonomy" id="699437"/>
    <lineage>
        <taxon>Bacteria</taxon>
        <taxon>Pseudomonadati</taxon>
        <taxon>Bacteroidota</taxon>
        <taxon>Sphingobacteriia</taxon>
        <taxon>Sphingobacteriales</taxon>
        <taxon>Sphingobacteriaceae</taxon>
        <taxon>Arcticibacter</taxon>
    </lineage>
</organism>
<comment type="caution">
    <text evidence="4">The sequence shown here is derived from an EMBL/GenBank/DDBJ whole genome shotgun (WGS) entry which is preliminary data.</text>
</comment>
<name>A0A5M9HNS1_9SPHI</name>
<dbReference type="Proteomes" id="UP000322918">
    <property type="component" value="Unassembled WGS sequence"/>
</dbReference>
<feature type="chain" id="PRO_5024334855" evidence="2">
    <location>
        <begin position="27"/>
        <end position="183"/>
    </location>
</feature>
<feature type="domain" description="DUF3347" evidence="3">
    <location>
        <begin position="61"/>
        <end position="135"/>
    </location>
</feature>
<keyword evidence="5" id="KW-1185">Reference proteome</keyword>
<feature type="signal peptide" evidence="2">
    <location>
        <begin position="1"/>
        <end position="26"/>
    </location>
</feature>
<sequence length="183" mass="19242">MKMKKNPLMKGLLASGLILAFTAVTACSSDGSKHQSSHSEKEHATESAAGPEFSDAKVKAVYSHYVHVKNALISADAKEAATGGAALKTALLNIGNTKAADLAGKIAGAKTITEQREKLDALTAEVEKVVKSAKITGGKIYKQHCPMANGGKGGYWLANESSVRNPYYGDDMLSCGTVEEEIK</sequence>
<proteinExistence type="predicted"/>
<evidence type="ECO:0000259" key="3">
    <source>
        <dbReference type="Pfam" id="PF11827"/>
    </source>
</evidence>
<dbReference type="PROSITE" id="PS51257">
    <property type="entry name" value="PROKAR_LIPOPROTEIN"/>
    <property type="match status" value="1"/>
</dbReference>
<dbReference type="OrthoDB" id="5513217at2"/>
<accession>A0A5M9HNS1</accession>
<evidence type="ECO:0000313" key="5">
    <source>
        <dbReference type="Proteomes" id="UP000322918"/>
    </source>
</evidence>
<dbReference type="AlphaFoldDB" id="A0A5M9HNS1"/>
<feature type="compositionally biased region" description="Basic and acidic residues" evidence="1">
    <location>
        <begin position="31"/>
        <end position="45"/>
    </location>
</feature>
<dbReference type="InterPro" id="IPR021782">
    <property type="entry name" value="DUF3347"/>
</dbReference>
<evidence type="ECO:0000313" key="4">
    <source>
        <dbReference type="EMBL" id="KAA8486657.1"/>
    </source>
</evidence>
<evidence type="ECO:0000256" key="2">
    <source>
        <dbReference type="SAM" id="SignalP"/>
    </source>
</evidence>
<gene>
    <name evidence="4" type="ORF">F1649_00115</name>
</gene>
<reference evidence="4 5" key="1">
    <citation type="submission" date="2019-09" db="EMBL/GenBank/DDBJ databases">
        <title>Pararcticibacter amylolyticus gen. nov., sp. nov., isolated from a rottenly hemp rope, and reclassification of Pedobacter tournemirensis as Pararcticibacter tournemirensis comb. nov.</title>
        <authorList>
            <person name="Cai Y."/>
        </authorList>
    </citation>
    <scope>NUCLEOTIDE SEQUENCE [LARGE SCALE GENOMIC DNA]</scope>
    <source>
        <strain evidence="4 5">TF5-37.2-LB10</strain>
    </source>
</reference>
<feature type="region of interest" description="Disordered" evidence="1">
    <location>
        <begin position="30"/>
        <end position="51"/>
    </location>
</feature>